<dbReference type="PANTHER" id="PTHR44229">
    <property type="entry name" value="15-HYDROXYPROSTAGLANDIN DEHYDROGENASE [NAD(+)]"/>
    <property type="match status" value="1"/>
</dbReference>
<dbReference type="InterPro" id="IPR036291">
    <property type="entry name" value="NAD(P)-bd_dom_sf"/>
</dbReference>
<dbReference type="PRINTS" id="PR00081">
    <property type="entry name" value="GDHRDH"/>
</dbReference>
<evidence type="ECO:0000256" key="2">
    <source>
        <dbReference type="ARBA" id="ARBA00023002"/>
    </source>
</evidence>
<evidence type="ECO:0000256" key="1">
    <source>
        <dbReference type="ARBA" id="ARBA00006484"/>
    </source>
</evidence>
<dbReference type="SUPFAM" id="SSF51735">
    <property type="entry name" value="NAD(P)-binding Rossmann-fold domains"/>
    <property type="match status" value="1"/>
</dbReference>
<dbReference type="InterPro" id="IPR002347">
    <property type="entry name" value="SDR_fam"/>
</dbReference>
<keyword evidence="2" id="KW-0560">Oxidoreductase</keyword>
<sequence>MRVENTCSIVTGGSKGIGKSIVELIVSKGGNVIIGDILDKEGQELAESMNKSGKKRVVFVHCDVTKLEELKNLFKVADEEFGGAQILFNNAGIDEPWYPYNDLERSIRLFQINLGAVYIGSLLAQEHFNNQLRSDPNKQFCIINTGSTSARDIVRELPYYSFTKNSVMSITHIISELNWKNTRVNCLAPTFTRTDVLKSGDTDDTELIESTLGLLEPEYVAEKMLELIEDDTCNGVVKFVDVDRDEVANKPNFISFNEKIGEFLANSNNGEKE</sequence>
<protein>
    <submittedName>
        <fullName evidence="3">NAD(P)-binding protein</fullName>
    </submittedName>
</protein>
<dbReference type="Gene3D" id="3.40.50.720">
    <property type="entry name" value="NAD(P)-binding Rossmann-like Domain"/>
    <property type="match status" value="1"/>
</dbReference>
<accession>A0A137P8X2</accession>
<dbReference type="STRING" id="796925.A0A137P8X2"/>
<evidence type="ECO:0000313" key="3">
    <source>
        <dbReference type="EMBL" id="KXN71381.1"/>
    </source>
</evidence>
<comment type="similarity">
    <text evidence="1">Belongs to the short-chain dehydrogenases/reductases (SDR) family.</text>
</comment>
<organism evidence="3 4">
    <name type="scientific">Conidiobolus coronatus (strain ATCC 28846 / CBS 209.66 / NRRL 28638)</name>
    <name type="common">Delacroixia coronata</name>
    <dbReference type="NCBI Taxonomy" id="796925"/>
    <lineage>
        <taxon>Eukaryota</taxon>
        <taxon>Fungi</taxon>
        <taxon>Fungi incertae sedis</taxon>
        <taxon>Zoopagomycota</taxon>
        <taxon>Entomophthoromycotina</taxon>
        <taxon>Entomophthoromycetes</taxon>
        <taxon>Entomophthorales</taxon>
        <taxon>Ancylistaceae</taxon>
        <taxon>Conidiobolus</taxon>
    </lineage>
</organism>
<gene>
    <name evidence="3" type="ORF">CONCODRAFT_78371</name>
</gene>
<dbReference type="Pfam" id="PF00106">
    <property type="entry name" value="adh_short"/>
    <property type="match status" value="1"/>
</dbReference>
<proteinExistence type="inferred from homology"/>
<dbReference type="PANTHER" id="PTHR44229:SF4">
    <property type="entry name" value="15-HYDROXYPROSTAGLANDIN DEHYDROGENASE [NAD(+)]"/>
    <property type="match status" value="1"/>
</dbReference>
<reference evidence="3 4" key="1">
    <citation type="journal article" date="2015" name="Genome Biol. Evol.">
        <title>Phylogenomic analyses indicate that early fungi evolved digesting cell walls of algal ancestors of land plants.</title>
        <authorList>
            <person name="Chang Y."/>
            <person name="Wang S."/>
            <person name="Sekimoto S."/>
            <person name="Aerts A.L."/>
            <person name="Choi C."/>
            <person name="Clum A."/>
            <person name="LaButti K.M."/>
            <person name="Lindquist E.A."/>
            <person name="Yee Ngan C."/>
            <person name="Ohm R.A."/>
            <person name="Salamov A.A."/>
            <person name="Grigoriev I.V."/>
            <person name="Spatafora J.W."/>
            <person name="Berbee M.L."/>
        </authorList>
    </citation>
    <scope>NUCLEOTIDE SEQUENCE [LARGE SCALE GENOMIC DNA]</scope>
    <source>
        <strain evidence="3 4">NRRL 28638</strain>
    </source>
</reference>
<dbReference type="Proteomes" id="UP000070444">
    <property type="component" value="Unassembled WGS sequence"/>
</dbReference>
<dbReference type="OMA" id="INLCFAK"/>
<dbReference type="GO" id="GO:0005737">
    <property type="term" value="C:cytoplasm"/>
    <property type="evidence" value="ECO:0007669"/>
    <property type="project" value="TreeGrafter"/>
</dbReference>
<dbReference type="AlphaFoldDB" id="A0A137P8X2"/>
<evidence type="ECO:0000313" key="4">
    <source>
        <dbReference type="Proteomes" id="UP000070444"/>
    </source>
</evidence>
<keyword evidence="4" id="KW-1185">Reference proteome</keyword>
<dbReference type="EMBL" id="KQ964476">
    <property type="protein sequence ID" value="KXN71381.1"/>
    <property type="molecule type" value="Genomic_DNA"/>
</dbReference>
<dbReference type="GO" id="GO:0016616">
    <property type="term" value="F:oxidoreductase activity, acting on the CH-OH group of donors, NAD or NADP as acceptor"/>
    <property type="evidence" value="ECO:0007669"/>
    <property type="project" value="TreeGrafter"/>
</dbReference>
<dbReference type="OrthoDB" id="5840532at2759"/>
<name>A0A137P8X2_CONC2</name>